<reference evidence="4" key="1">
    <citation type="submission" date="2012-12" db="EMBL/GenBank/DDBJ databases">
        <authorList>
            <person name="Hellsten U."/>
            <person name="Grimwood J."/>
            <person name="Chapman J.A."/>
            <person name="Shapiro H."/>
            <person name="Aerts A."/>
            <person name="Otillar R.P."/>
            <person name="Terry A.Y."/>
            <person name="Boore J.L."/>
            <person name="Simakov O."/>
            <person name="Marletaz F."/>
            <person name="Cho S.-J."/>
            <person name="Edsinger-Gonzales E."/>
            <person name="Havlak P."/>
            <person name="Kuo D.-H."/>
            <person name="Larsson T."/>
            <person name="Lv J."/>
            <person name="Arendt D."/>
            <person name="Savage R."/>
            <person name="Osoegawa K."/>
            <person name="de Jong P."/>
            <person name="Lindberg D.R."/>
            <person name="Seaver E.C."/>
            <person name="Weisblat D.A."/>
            <person name="Putnam N.H."/>
            <person name="Grigoriev I.V."/>
            <person name="Rokhsar D.S."/>
        </authorList>
    </citation>
    <scope>NUCLEOTIDE SEQUENCE</scope>
</reference>
<sequence length="240" mass="27532">MIKVCLVRKIEKLNYRLKKKKRSTPVCCFQKMIFSSDYPQTQGYIHCLIRLSVIPRYVRSNYCKNTGNILKLILPIAVLLLAIIEFVVILLSWYKCKELSDNEYQYIGSTYTVYETYEPVYEKKNLVSTLETTPVHDSCCNGSQPVVIVNQQPISQQPVLPMIMPSRPVVKVPVPIKIPVKIPFSGRPPVKFKSFVSQQRYYPSQVYGPNFGKSPNTYGKMYLPPPGTYHVNSAYTAFNI</sequence>
<evidence type="ECO:0000313" key="2">
    <source>
        <dbReference type="EMBL" id="ESO00253.1"/>
    </source>
</evidence>
<dbReference type="InParanoid" id="T1FA53"/>
<feature type="transmembrane region" description="Helical" evidence="1">
    <location>
        <begin position="69"/>
        <end position="94"/>
    </location>
</feature>
<dbReference type="GeneID" id="20205702"/>
<keyword evidence="1" id="KW-1133">Transmembrane helix</keyword>
<dbReference type="EMBL" id="AMQM01005550">
    <property type="status" value="NOT_ANNOTATED_CDS"/>
    <property type="molecule type" value="Genomic_DNA"/>
</dbReference>
<dbReference type="KEGG" id="hro:HELRODRAFT_176111"/>
<dbReference type="EMBL" id="KB096983">
    <property type="protein sequence ID" value="ESO00253.1"/>
    <property type="molecule type" value="Genomic_DNA"/>
</dbReference>
<keyword evidence="1" id="KW-0812">Transmembrane</keyword>
<keyword evidence="4" id="KW-1185">Reference proteome</keyword>
<dbReference type="HOGENOM" id="CLU_1157516_0_0_1"/>
<evidence type="ECO:0000313" key="4">
    <source>
        <dbReference type="Proteomes" id="UP000015101"/>
    </source>
</evidence>
<protein>
    <submittedName>
        <fullName evidence="2 3">Uncharacterized protein</fullName>
    </submittedName>
</protein>
<name>T1FA53_HELRO</name>
<dbReference type="CTD" id="20205702"/>
<proteinExistence type="predicted"/>
<dbReference type="RefSeq" id="XP_009021687.1">
    <property type="nucleotide sequence ID" value="XM_009023439.1"/>
</dbReference>
<dbReference type="AlphaFoldDB" id="T1FA53"/>
<dbReference type="EnsemblMetazoa" id="HelroT176111">
    <property type="protein sequence ID" value="HelroP176111"/>
    <property type="gene ID" value="HelroG176111"/>
</dbReference>
<dbReference type="Proteomes" id="UP000015101">
    <property type="component" value="Unassembled WGS sequence"/>
</dbReference>
<reference evidence="3" key="3">
    <citation type="submission" date="2015-06" db="UniProtKB">
        <authorList>
            <consortium name="EnsemblMetazoa"/>
        </authorList>
    </citation>
    <scope>IDENTIFICATION</scope>
</reference>
<organism evidence="3 4">
    <name type="scientific">Helobdella robusta</name>
    <name type="common">Californian leech</name>
    <dbReference type="NCBI Taxonomy" id="6412"/>
    <lineage>
        <taxon>Eukaryota</taxon>
        <taxon>Metazoa</taxon>
        <taxon>Spiralia</taxon>
        <taxon>Lophotrochozoa</taxon>
        <taxon>Annelida</taxon>
        <taxon>Clitellata</taxon>
        <taxon>Hirudinea</taxon>
        <taxon>Rhynchobdellida</taxon>
        <taxon>Glossiphoniidae</taxon>
        <taxon>Helobdella</taxon>
    </lineage>
</organism>
<evidence type="ECO:0000313" key="3">
    <source>
        <dbReference type="EnsemblMetazoa" id="HelroP176111"/>
    </source>
</evidence>
<accession>T1FA53</accession>
<gene>
    <name evidence="3" type="primary">20205702</name>
    <name evidence="2" type="ORF">HELRODRAFT_176111</name>
</gene>
<reference evidence="2 4" key="2">
    <citation type="journal article" date="2013" name="Nature">
        <title>Insights into bilaterian evolution from three spiralian genomes.</title>
        <authorList>
            <person name="Simakov O."/>
            <person name="Marletaz F."/>
            <person name="Cho S.J."/>
            <person name="Edsinger-Gonzales E."/>
            <person name="Havlak P."/>
            <person name="Hellsten U."/>
            <person name="Kuo D.H."/>
            <person name="Larsson T."/>
            <person name="Lv J."/>
            <person name="Arendt D."/>
            <person name="Savage R."/>
            <person name="Osoegawa K."/>
            <person name="de Jong P."/>
            <person name="Grimwood J."/>
            <person name="Chapman J.A."/>
            <person name="Shapiro H."/>
            <person name="Aerts A."/>
            <person name="Otillar R.P."/>
            <person name="Terry A.Y."/>
            <person name="Boore J.L."/>
            <person name="Grigoriev I.V."/>
            <person name="Lindberg D.R."/>
            <person name="Seaver E.C."/>
            <person name="Weisblat D.A."/>
            <person name="Putnam N.H."/>
            <person name="Rokhsar D.S."/>
        </authorList>
    </citation>
    <scope>NUCLEOTIDE SEQUENCE</scope>
</reference>
<evidence type="ECO:0000256" key="1">
    <source>
        <dbReference type="SAM" id="Phobius"/>
    </source>
</evidence>
<keyword evidence="1" id="KW-0472">Membrane</keyword>